<dbReference type="SUPFAM" id="SSF52540">
    <property type="entry name" value="P-loop containing nucleoside triphosphate hydrolases"/>
    <property type="match status" value="1"/>
</dbReference>
<dbReference type="Pfam" id="PF03412">
    <property type="entry name" value="Peptidase_C39"/>
    <property type="match status" value="1"/>
</dbReference>
<dbReference type="InterPro" id="IPR036640">
    <property type="entry name" value="ABC1_TM_sf"/>
</dbReference>
<dbReference type="Gene3D" id="3.40.50.300">
    <property type="entry name" value="P-loop containing nucleotide triphosphate hydrolases"/>
    <property type="match status" value="1"/>
</dbReference>
<dbReference type="Gene3D" id="3.90.70.10">
    <property type="entry name" value="Cysteine proteinases"/>
    <property type="match status" value="1"/>
</dbReference>
<keyword evidence="6" id="KW-0378">Hydrolase</keyword>
<evidence type="ECO:0000256" key="8">
    <source>
        <dbReference type="ARBA" id="ARBA00022989"/>
    </source>
</evidence>
<dbReference type="InterPro" id="IPR039421">
    <property type="entry name" value="Type_1_exporter"/>
</dbReference>
<dbReference type="PANTHER" id="PTHR43394:SF1">
    <property type="entry name" value="ATP-BINDING CASSETTE SUB-FAMILY B MEMBER 10, MITOCHONDRIAL"/>
    <property type="match status" value="1"/>
</dbReference>
<dbReference type="PROSITE" id="PS50893">
    <property type="entry name" value="ABC_TRANSPORTER_2"/>
    <property type="match status" value="1"/>
</dbReference>
<evidence type="ECO:0000259" key="12">
    <source>
        <dbReference type="PROSITE" id="PS50929"/>
    </source>
</evidence>
<dbReference type="SMART" id="SM00382">
    <property type="entry name" value="AAA"/>
    <property type="match status" value="1"/>
</dbReference>
<feature type="transmembrane region" description="Helical" evidence="10">
    <location>
        <begin position="410"/>
        <end position="435"/>
    </location>
</feature>
<dbReference type="InterPro" id="IPR017871">
    <property type="entry name" value="ABC_transporter-like_CS"/>
</dbReference>
<evidence type="ECO:0000256" key="5">
    <source>
        <dbReference type="ARBA" id="ARBA00022741"/>
    </source>
</evidence>
<dbReference type="PROSITE" id="PS50990">
    <property type="entry name" value="PEPTIDASE_C39"/>
    <property type="match status" value="1"/>
</dbReference>
<organism evidence="14 15">
    <name type="scientific">Pedobacter cryoconitis</name>
    <dbReference type="NCBI Taxonomy" id="188932"/>
    <lineage>
        <taxon>Bacteria</taxon>
        <taxon>Pseudomonadati</taxon>
        <taxon>Bacteroidota</taxon>
        <taxon>Sphingobacteriia</taxon>
        <taxon>Sphingobacteriales</taxon>
        <taxon>Sphingobacteriaceae</taxon>
        <taxon>Pedobacter</taxon>
    </lineage>
</organism>
<evidence type="ECO:0000256" key="1">
    <source>
        <dbReference type="ARBA" id="ARBA00004651"/>
    </source>
</evidence>
<comment type="caution">
    <text evidence="14">The sequence shown here is derived from an EMBL/GenBank/DDBJ whole genome shotgun (WGS) entry which is preliminary data.</text>
</comment>
<evidence type="ECO:0000313" key="14">
    <source>
        <dbReference type="EMBL" id="RAJ27218.1"/>
    </source>
</evidence>
<dbReference type="PROSITE" id="PS00211">
    <property type="entry name" value="ABC_TRANSPORTER_1"/>
    <property type="match status" value="1"/>
</dbReference>
<evidence type="ECO:0000256" key="3">
    <source>
        <dbReference type="ARBA" id="ARBA00022475"/>
    </source>
</evidence>
<dbReference type="InterPro" id="IPR003593">
    <property type="entry name" value="AAA+_ATPase"/>
</dbReference>
<protein>
    <submittedName>
        <fullName evidence="14">ATP-binding cassette subfamily B protein</fullName>
    </submittedName>
</protein>
<keyword evidence="8 10" id="KW-1133">Transmembrane helix</keyword>
<dbReference type="SUPFAM" id="SSF90123">
    <property type="entry name" value="ABC transporter transmembrane region"/>
    <property type="match status" value="1"/>
</dbReference>
<dbReference type="GO" id="GO:0015421">
    <property type="term" value="F:ABC-type oligopeptide transporter activity"/>
    <property type="evidence" value="ECO:0007669"/>
    <property type="project" value="TreeGrafter"/>
</dbReference>
<keyword evidence="4 10" id="KW-0812">Transmembrane</keyword>
<dbReference type="CDD" id="cd18571">
    <property type="entry name" value="ABC_6TM_peptidase_like"/>
    <property type="match status" value="1"/>
</dbReference>
<dbReference type="Proteomes" id="UP000249754">
    <property type="component" value="Unassembled WGS sequence"/>
</dbReference>
<feature type="domain" description="Peptidase C39" evidence="13">
    <location>
        <begin position="10"/>
        <end position="129"/>
    </location>
</feature>
<feature type="transmembrane region" description="Helical" evidence="10">
    <location>
        <begin position="208"/>
        <end position="229"/>
    </location>
</feature>
<evidence type="ECO:0000256" key="7">
    <source>
        <dbReference type="ARBA" id="ARBA00022840"/>
    </source>
</evidence>
<gene>
    <name evidence="14" type="ORF">LY11_03508</name>
</gene>
<dbReference type="InterPro" id="IPR005074">
    <property type="entry name" value="Peptidase_C39"/>
</dbReference>
<sequence length="730" mass="84067">MFLKFPHIKQLDSNDCGPTCLRIIAKRYKKSVSSNTINNHTNSRQGTNLEDLKEQAKKLGFNATYDLISLDQVKQRLKGPAIIFWNQNHYVVIYKITRTKVHISDPASGLLSLTYEEFLNSWAQQTTNNIPQGIIMFLESTLDINKLPKFKVEYHFNFKFIYKYLKEYKSQLLQVAYSLLLASIIQLIIPFLTQIIVDFGIVGKNQSVIYIIAAAQLALLISSTSVEFVRSWALIHVSSMINIKIISDFLKKLMQLPISFFDSKTTGDLIQRIKDHKRVEEFITEHLLKSIFAIFSIVIFLSILYIYNFWVFLIIFIGSTIEIGCVFFFINKRKIHEEHNFFLTAKDSEKLFELMTSMQEIKLNNIEDNKRLEWEKLQTEIFNMNIKKLKITHLEQGFSRFFNYSQQSLVIFYTAISVFHNQMTLGTMVTIIFILGQLNTPITQLINFVISANYAKISLTRLVEIHRLENEVKSSNLILLNEEQSRKTILLDNVSFSYSNRKNSNVLNNISLEIPQGKTTAIVGTSGSGKTTLLKILLRIYDNYTGEIKVGDKNLDYYDISSWRSTCGAVLQDSYIFSDTIKNNIVLGDQYDPLRLDTACILANIYEYVNSQPLKYETKLGRTGIGLSQGQKQRILIARIFYKNPSYLFLDEATNSLDAQNELEIVKNLETYFKNKTVIIVAHRLSTVKNADKIVVLDKGRISEIGNHDSLILEKGKYYKLIKNQLELGT</sequence>
<evidence type="ECO:0000256" key="6">
    <source>
        <dbReference type="ARBA" id="ARBA00022801"/>
    </source>
</evidence>
<feature type="domain" description="ABC transporter" evidence="11">
    <location>
        <begin position="489"/>
        <end position="724"/>
    </location>
</feature>
<dbReference type="EMBL" id="QLLR01000020">
    <property type="protein sequence ID" value="RAJ27218.1"/>
    <property type="molecule type" value="Genomic_DNA"/>
</dbReference>
<dbReference type="InterPro" id="IPR027417">
    <property type="entry name" value="P-loop_NTPase"/>
</dbReference>
<dbReference type="AlphaFoldDB" id="A0A327SEP7"/>
<evidence type="ECO:0000256" key="4">
    <source>
        <dbReference type="ARBA" id="ARBA00022692"/>
    </source>
</evidence>
<feature type="domain" description="ABC transmembrane type-1" evidence="12">
    <location>
        <begin position="178"/>
        <end position="449"/>
    </location>
</feature>
<dbReference type="OrthoDB" id="9760358at2"/>
<evidence type="ECO:0000256" key="10">
    <source>
        <dbReference type="SAM" id="Phobius"/>
    </source>
</evidence>
<dbReference type="GO" id="GO:0005886">
    <property type="term" value="C:plasma membrane"/>
    <property type="evidence" value="ECO:0007669"/>
    <property type="project" value="UniProtKB-SubCell"/>
</dbReference>
<evidence type="ECO:0000256" key="9">
    <source>
        <dbReference type="ARBA" id="ARBA00023136"/>
    </source>
</evidence>
<dbReference type="GO" id="GO:0006508">
    <property type="term" value="P:proteolysis"/>
    <property type="evidence" value="ECO:0007669"/>
    <property type="project" value="InterPro"/>
</dbReference>
<dbReference type="GO" id="GO:0008233">
    <property type="term" value="F:peptidase activity"/>
    <property type="evidence" value="ECO:0007669"/>
    <property type="project" value="InterPro"/>
</dbReference>
<dbReference type="Pfam" id="PF00664">
    <property type="entry name" value="ABC_membrane"/>
    <property type="match status" value="1"/>
</dbReference>
<keyword evidence="2" id="KW-0813">Transport</keyword>
<dbReference type="FunFam" id="3.40.50.300:FF:000221">
    <property type="entry name" value="Multidrug ABC transporter ATP-binding protein"/>
    <property type="match status" value="1"/>
</dbReference>
<feature type="transmembrane region" description="Helical" evidence="10">
    <location>
        <begin position="312"/>
        <end position="330"/>
    </location>
</feature>
<dbReference type="GO" id="GO:0016887">
    <property type="term" value="F:ATP hydrolysis activity"/>
    <property type="evidence" value="ECO:0007669"/>
    <property type="project" value="InterPro"/>
</dbReference>
<feature type="transmembrane region" description="Helical" evidence="10">
    <location>
        <begin position="175"/>
        <end position="196"/>
    </location>
</feature>
<keyword evidence="3" id="KW-1003">Cell membrane</keyword>
<evidence type="ECO:0000313" key="15">
    <source>
        <dbReference type="Proteomes" id="UP000249754"/>
    </source>
</evidence>
<keyword evidence="9 10" id="KW-0472">Membrane</keyword>
<evidence type="ECO:0000256" key="2">
    <source>
        <dbReference type="ARBA" id="ARBA00022448"/>
    </source>
</evidence>
<dbReference type="InterPro" id="IPR011527">
    <property type="entry name" value="ABC1_TM_dom"/>
</dbReference>
<dbReference type="InterPro" id="IPR003439">
    <property type="entry name" value="ABC_transporter-like_ATP-bd"/>
</dbReference>
<accession>A0A327SEP7</accession>
<keyword evidence="7 14" id="KW-0067">ATP-binding</keyword>
<comment type="subcellular location">
    <subcellularLocation>
        <location evidence="1">Cell membrane</location>
        <topology evidence="1">Multi-pass membrane protein</topology>
    </subcellularLocation>
</comment>
<proteinExistence type="predicted"/>
<dbReference type="RefSeq" id="WP_111634925.1">
    <property type="nucleotide sequence ID" value="NZ_QLLR01000020.1"/>
</dbReference>
<dbReference type="PROSITE" id="PS50929">
    <property type="entry name" value="ABC_TM1F"/>
    <property type="match status" value="1"/>
</dbReference>
<dbReference type="GO" id="GO:0005524">
    <property type="term" value="F:ATP binding"/>
    <property type="evidence" value="ECO:0007669"/>
    <property type="project" value="UniProtKB-KW"/>
</dbReference>
<evidence type="ECO:0000259" key="11">
    <source>
        <dbReference type="PROSITE" id="PS50893"/>
    </source>
</evidence>
<evidence type="ECO:0000259" key="13">
    <source>
        <dbReference type="PROSITE" id="PS50990"/>
    </source>
</evidence>
<name>A0A327SEP7_9SPHI</name>
<dbReference type="PANTHER" id="PTHR43394">
    <property type="entry name" value="ATP-DEPENDENT PERMEASE MDL1, MITOCHONDRIAL"/>
    <property type="match status" value="1"/>
</dbReference>
<dbReference type="Gene3D" id="1.20.1560.10">
    <property type="entry name" value="ABC transporter type 1, transmembrane domain"/>
    <property type="match status" value="1"/>
</dbReference>
<feature type="transmembrane region" description="Helical" evidence="10">
    <location>
        <begin position="287"/>
        <end position="306"/>
    </location>
</feature>
<dbReference type="Pfam" id="PF00005">
    <property type="entry name" value="ABC_tran"/>
    <property type="match status" value="1"/>
</dbReference>
<reference evidence="14 15" key="1">
    <citation type="submission" date="2018-06" db="EMBL/GenBank/DDBJ databases">
        <title>Genomic Encyclopedia of Archaeal and Bacterial Type Strains, Phase II (KMG-II): from individual species to whole genera.</title>
        <authorList>
            <person name="Goeker M."/>
        </authorList>
    </citation>
    <scope>NUCLEOTIDE SEQUENCE [LARGE SCALE GENOMIC DNA]</scope>
    <source>
        <strain evidence="14 15">DSM 14825</strain>
    </source>
</reference>
<keyword evidence="5" id="KW-0547">Nucleotide-binding</keyword>